<accession>A0A2R3ZA21</accession>
<dbReference type="AlphaFoldDB" id="A0A2R3ZA21"/>
<evidence type="ECO:0008006" key="3">
    <source>
        <dbReference type="Google" id="ProtNLM"/>
    </source>
</evidence>
<gene>
    <name evidence="1" type="ORF">C7S20_18825</name>
</gene>
<dbReference type="KEGG" id="grs:C7S20_18825"/>
<evidence type="ECO:0000313" key="2">
    <source>
        <dbReference type="Proteomes" id="UP000241507"/>
    </source>
</evidence>
<dbReference type="RefSeq" id="WP_107013907.1">
    <property type="nucleotide sequence ID" value="NZ_CP028136.1"/>
</dbReference>
<proteinExistence type="predicted"/>
<name>A0A2R3ZA21_9FLAO</name>
<dbReference type="Proteomes" id="UP000241507">
    <property type="component" value="Chromosome"/>
</dbReference>
<dbReference type="Gene3D" id="2.115.10.20">
    <property type="entry name" value="Glycosyl hydrolase domain, family 43"/>
    <property type="match status" value="2"/>
</dbReference>
<sequence length="497" mass="57420">MRHIFLQKGRQLFVDDFLINKTNLERTFHVPEPYKFNPVLEPKEEWEKTGIGALYAAPFSDGVWYDESERGFKMWYMAGAGNQYPSLENAFYTCYAESDDGIHWKKEFRDVIPDTNVVDCTIRDAATIWLDKMDRQPNKRYKMFLTNRRSEGKDSRLMLKYSSDGIHWSPPKAISGKIRDRFSAYFDPFQSRWVVSLRHETSDAIKTRTYATNVDPEKLVEGIGKSEEKFWFGPDGTEPRHPRFPEIHPGIYNFDVIAYESIYLGYYTIWQGPTNEMAEELGIHKRNEVILGFSRDGNSFSKTDHPVFFGVDETPGSWNYGNVQSYNGSPIVVGDFLYFYFSGRRRNDIMWDSHMSTGLARLRRDGFVSLRAEKEDGFLITNLFDFTGEFLFVNANMSKGILKVEVLNDQLEVIPGFSKDDCLPMCKNDTKYRIRWETKESLLSIASKSIVLKFYVEKGALFSFWFSPYITGESLGFTAGGGPALHWSGRDLPPDKD</sequence>
<dbReference type="OrthoDB" id="9799605at2"/>
<dbReference type="EMBL" id="CP028136">
    <property type="protein sequence ID" value="AVR47138.1"/>
    <property type="molecule type" value="Genomic_DNA"/>
</dbReference>
<organism evidence="1 2">
    <name type="scientific">Christiangramia fulva</name>
    <dbReference type="NCBI Taxonomy" id="2126553"/>
    <lineage>
        <taxon>Bacteria</taxon>
        <taxon>Pseudomonadati</taxon>
        <taxon>Bacteroidota</taxon>
        <taxon>Flavobacteriia</taxon>
        <taxon>Flavobacteriales</taxon>
        <taxon>Flavobacteriaceae</taxon>
        <taxon>Christiangramia</taxon>
    </lineage>
</organism>
<protein>
    <recommendedName>
        <fullName evidence="3">Glycosyl hydrolase family 32</fullName>
    </recommendedName>
</protein>
<dbReference type="SUPFAM" id="SSF75005">
    <property type="entry name" value="Arabinanase/levansucrase/invertase"/>
    <property type="match status" value="1"/>
</dbReference>
<dbReference type="InterPro" id="IPR023296">
    <property type="entry name" value="Glyco_hydro_beta-prop_sf"/>
</dbReference>
<evidence type="ECO:0000313" key="1">
    <source>
        <dbReference type="EMBL" id="AVR47138.1"/>
    </source>
</evidence>
<reference evidence="2" key="1">
    <citation type="submission" date="2018-03" db="EMBL/GenBank/DDBJ databases">
        <title>Gramella fulva sp. nov., isolated from a dry surface of tidal flat.</title>
        <authorList>
            <person name="Hwang S.H."/>
            <person name="Hwang W.M."/>
            <person name="Kang K."/>
            <person name="Ahn T.-Y."/>
        </authorList>
    </citation>
    <scope>NUCLEOTIDE SEQUENCE [LARGE SCALE GENOMIC DNA]</scope>
    <source>
        <strain evidence="2">SH35</strain>
    </source>
</reference>
<keyword evidence="2" id="KW-1185">Reference proteome</keyword>